<name>A0AAJ7L4Z9_9ACAR</name>
<keyword evidence="3" id="KW-0862">Zinc</keyword>
<reference evidence="7" key="1">
    <citation type="submission" date="2025-08" db="UniProtKB">
        <authorList>
            <consortium name="RefSeq"/>
        </authorList>
    </citation>
    <scope>IDENTIFICATION</scope>
</reference>
<dbReference type="InterPro" id="IPR018289">
    <property type="entry name" value="MULE_transposase_dom"/>
</dbReference>
<dbReference type="Pfam" id="PF04500">
    <property type="entry name" value="FLYWCH"/>
    <property type="match status" value="1"/>
</dbReference>
<protein>
    <submittedName>
        <fullName evidence="7">Uncharacterized protein LOC108863975</fullName>
    </submittedName>
</protein>
<proteinExistence type="predicted"/>
<evidence type="ECO:0000313" key="7">
    <source>
        <dbReference type="RefSeq" id="XP_018494295.1"/>
    </source>
</evidence>
<keyword evidence="6" id="KW-1185">Reference proteome</keyword>
<gene>
    <name evidence="7" type="primary">LOC108863975</name>
</gene>
<dbReference type="Gene3D" id="2.20.25.240">
    <property type="match status" value="1"/>
</dbReference>
<feature type="domain" description="MULE transposase" evidence="5">
    <location>
        <begin position="194"/>
        <end position="286"/>
    </location>
</feature>
<keyword evidence="1" id="KW-0479">Metal-binding</keyword>
<accession>A0AAJ7L4Z9</accession>
<dbReference type="GeneID" id="108863975"/>
<dbReference type="AlphaFoldDB" id="A0AAJ7L4Z9"/>
<organism evidence="6 7">
    <name type="scientific">Galendromus occidentalis</name>
    <name type="common">western predatory mite</name>
    <dbReference type="NCBI Taxonomy" id="34638"/>
    <lineage>
        <taxon>Eukaryota</taxon>
        <taxon>Metazoa</taxon>
        <taxon>Ecdysozoa</taxon>
        <taxon>Arthropoda</taxon>
        <taxon>Chelicerata</taxon>
        <taxon>Arachnida</taxon>
        <taxon>Acari</taxon>
        <taxon>Parasitiformes</taxon>
        <taxon>Mesostigmata</taxon>
        <taxon>Gamasina</taxon>
        <taxon>Phytoseioidea</taxon>
        <taxon>Phytoseiidae</taxon>
        <taxon>Typhlodrominae</taxon>
        <taxon>Galendromus</taxon>
    </lineage>
</organism>
<evidence type="ECO:0000313" key="6">
    <source>
        <dbReference type="Proteomes" id="UP000694867"/>
    </source>
</evidence>
<evidence type="ECO:0000256" key="2">
    <source>
        <dbReference type="ARBA" id="ARBA00022771"/>
    </source>
</evidence>
<dbReference type="RefSeq" id="XP_018494295.1">
    <property type="nucleotide sequence ID" value="XM_018638779.1"/>
</dbReference>
<dbReference type="KEGG" id="goe:108863975"/>
<dbReference type="InterPro" id="IPR007588">
    <property type="entry name" value="Znf_FLYWCH"/>
</dbReference>
<keyword evidence="2" id="KW-0863">Zinc-finger</keyword>
<evidence type="ECO:0000256" key="1">
    <source>
        <dbReference type="ARBA" id="ARBA00022723"/>
    </source>
</evidence>
<dbReference type="Pfam" id="PF10551">
    <property type="entry name" value="MULE"/>
    <property type="match status" value="1"/>
</dbReference>
<feature type="domain" description="FLYWCH-type" evidence="4">
    <location>
        <begin position="8"/>
        <end position="66"/>
    </location>
</feature>
<evidence type="ECO:0000259" key="5">
    <source>
        <dbReference type="Pfam" id="PF10551"/>
    </source>
</evidence>
<dbReference type="GO" id="GO:0008270">
    <property type="term" value="F:zinc ion binding"/>
    <property type="evidence" value="ECO:0007669"/>
    <property type="project" value="UniProtKB-KW"/>
</dbReference>
<dbReference type="Proteomes" id="UP000694867">
    <property type="component" value="Unplaced"/>
</dbReference>
<evidence type="ECO:0000256" key="3">
    <source>
        <dbReference type="ARBA" id="ARBA00022833"/>
    </source>
</evidence>
<sequence length="309" mass="34437">MSDSLKIVKSQRGRNEFSHGGHRHVFDRLSSEHGTEFWRCHFRKSCKIRLHRLVFSGEAVSVSGTHSDPSDAAAVEVAVRRTTLKRHAVESSETPVQFIDSIQQGASSAVQMQFPSKRVLAERLNRAREACASATALPADRSSIIIPDEYPVNHAEPGRSEKSLIGDSGYGVDDRILIFGRESVADWIGFVDEIYVDGTFTVAPTLFQQVLVVLAKRFGSVSPICYALLPDKSQATYSRMIELLRTAWPQFNPTPVSLDSELGLINAFENSFPNARKDACLSHRVKDMKLKLVELGLMERFDRDDDSAL</sequence>
<evidence type="ECO:0000259" key="4">
    <source>
        <dbReference type="Pfam" id="PF04500"/>
    </source>
</evidence>